<name>A0ABT5N7C7_9PSED</name>
<evidence type="ECO:0000313" key="8">
    <source>
        <dbReference type="Proteomes" id="UP001148189"/>
    </source>
</evidence>
<dbReference type="Proteomes" id="UP001148189">
    <property type="component" value="Unassembled WGS sequence"/>
</dbReference>
<feature type="non-terminal residue" evidence="7">
    <location>
        <position position="166"/>
    </location>
</feature>
<organism evidence="7 8">
    <name type="scientific">Pseudomonas shahriarae</name>
    <dbReference type="NCBI Taxonomy" id="2745512"/>
    <lineage>
        <taxon>Bacteria</taxon>
        <taxon>Pseudomonadati</taxon>
        <taxon>Pseudomonadota</taxon>
        <taxon>Gammaproteobacteria</taxon>
        <taxon>Pseudomonadales</taxon>
        <taxon>Pseudomonadaceae</taxon>
        <taxon>Pseudomonas</taxon>
    </lineage>
</organism>
<feature type="signal peptide" evidence="5">
    <location>
        <begin position="1"/>
        <end position="28"/>
    </location>
</feature>
<dbReference type="Gene3D" id="3.55.50.30">
    <property type="match status" value="1"/>
</dbReference>
<keyword evidence="5" id="KW-0732">Signal</keyword>
<keyword evidence="2" id="KW-0472">Membrane</keyword>
<dbReference type="RefSeq" id="WP_273873247.1">
    <property type="nucleotide sequence ID" value="NZ_JAMDHD010000011.1"/>
</dbReference>
<dbReference type="InterPro" id="IPR011662">
    <property type="entry name" value="Secretin/TonB_short_N"/>
</dbReference>
<gene>
    <name evidence="7" type="ORF">M5G21_05715</name>
</gene>
<comment type="caution">
    <text evidence="7">The sequence shown here is derived from an EMBL/GenBank/DDBJ whole genome shotgun (WGS) entry which is preliminary data.</text>
</comment>
<accession>A0ABT5N7C7</accession>
<keyword evidence="1" id="KW-0813">Transport</keyword>
<evidence type="ECO:0000313" key="7">
    <source>
        <dbReference type="EMBL" id="MDD0984455.1"/>
    </source>
</evidence>
<evidence type="ECO:0000256" key="3">
    <source>
        <dbReference type="ARBA" id="ARBA00023237"/>
    </source>
</evidence>
<evidence type="ECO:0000256" key="5">
    <source>
        <dbReference type="SAM" id="SignalP"/>
    </source>
</evidence>
<protein>
    <submittedName>
        <fullName evidence="7">Secretin and TonB N-terminal domain-containing protein</fullName>
    </submittedName>
</protein>
<evidence type="ECO:0000259" key="6">
    <source>
        <dbReference type="SMART" id="SM00965"/>
    </source>
</evidence>
<dbReference type="Pfam" id="PF07660">
    <property type="entry name" value="STN"/>
    <property type="match status" value="1"/>
</dbReference>
<sequence length="166" mass="17477">MQHLIRHTALSLALATASAVGMSLPAQAAQQQKSDSRTYAIEAGQLDQVLTRFAEQSGLRLMVVSELVAGQRSDGLRGNYPVQQGLDRLLLNSGLVARLSDDVILIEKAPVQGGALELGATTIQGQGMGEMTENSGSYTTGLTSIGSKTPTRLRQTPQSVSVVTAQ</sequence>
<feature type="chain" id="PRO_5046744080" evidence="5">
    <location>
        <begin position="29"/>
        <end position="166"/>
    </location>
</feature>
<dbReference type="SMART" id="SM00965">
    <property type="entry name" value="STN"/>
    <property type="match status" value="1"/>
</dbReference>
<keyword evidence="8" id="KW-1185">Reference proteome</keyword>
<reference evidence="7" key="1">
    <citation type="submission" date="2022-05" db="EMBL/GenBank/DDBJ databases">
        <title>Novel Pseudomonas spp. Isolated from a Rainbow Trout Aquaculture Facility.</title>
        <authorList>
            <person name="Testerman T."/>
            <person name="Graf J."/>
        </authorList>
    </citation>
    <scope>NUCLEOTIDE SEQUENCE</scope>
    <source>
        <strain evidence="7">ID1050</strain>
    </source>
</reference>
<evidence type="ECO:0000256" key="2">
    <source>
        <dbReference type="ARBA" id="ARBA00023136"/>
    </source>
</evidence>
<keyword evidence="3" id="KW-0998">Cell outer membrane</keyword>
<proteinExistence type="predicted"/>
<evidence type="ECO:0000256" key="1">
    <source>
        <dbReference type="ARBA" id="ARBA00022448"/>
    </source>
</evidence>
<dbReference type="EMBL" id="JAMDHD010000011">
    <property type="protein sequence ID" value="MDD0984455.1"/>
    <property type="molecule type" value="Genomic_DNA"/>
</dbReference>
<evidence type="ECO:0000256" key="4">
    <source>
        <dbReference type="SAM" id="MobiDB-lite"/>
    </source>
</evidence>
<feature type="region of interest" description="Disordered" evidence="4">
    <location>
        <begin position="132"/>
        <end position="166"/>
    </location>
</feature>
<feature type="domain" description="Secretin/TonB short N-terminal" evidence="6">
    <location>
        <begin position="60"/>
        <end position="109"/>
    </location>
</feature>